<organism evidence="1 2">
    <name type="scientific">Arctium lappa</name>
    <name type="common">Greater burdock</name>
    <name type="synonym">Lappa major</name>
    <dbReference type="NCBI Taxonomy" id="4217"/>
    <lineage>
        <taxon>Eukaryota</taxon>
        <taxon>Viridiplantae</taxon>
        <taxon>Streptophyta</taxon>
        <taxon>Embryophyta</taxon>
        <taxon>Tracheophyta</taxon>
        <taxon>Spermatophyta</taxon>
        <taxon>Magnoliopsida</taxon>
        <taxon>eudicotyledons</taxon>
        <taxon>Gunneridae</taxon>
        <taxon>Pentapetalae</taxon>
        <taxon>asterids</taxon>
        <taxon>campanulids</taxon>
        <taxon>Asterales</taxon>
        <taxon>Asteraceae</taxon>
        <taxon>Carduoideae</taxon>
        <taxon>Cardueae</taxon>
        <taxon>Arctiinae</taxon>
        <taxon>Arctium</taxon>
    </lineage>
</organism>
<proteinExistence type="predicted"/>
<dbReference type="EMBL" id="CM042060">
    <property type="protein sequence ID" value="KAI3678399.1"/>
    <property type="molecule type" value="Genomic_DNA"/>
</dbReference>
<keyword evidence="2" id="KW-1185">Reference proteome</keyword>
<reference evidence="2" key="1">
    <citation type="journal article" date="2022" name="Mol. Ecol. Resour.">
        <title>The genomes of chicory, endive, great burdock and yacon provide insights into Asteraceae palaeo-polyploidization history and plant inulin production.</title>
        <authorList>
            <person name="Fan W."/>
            <person name="Wang S."/>
            <person name="Wang H."/>
            <person name="Wang A."/>
            <person name="Jiang F."/>
            <person name="Liu H."/>
            <person name="Zhao H."/>
            <person name="Xu D."/>
            <person name="Zhang Y."/>
        </authorList>
    </citation>
    <scope>NUCLEOTIDE SEQUENCE [LARGE SCALE GENOMIC DNA]</scope>
    <source>
        <strain evidence="2">cv. Niubang</strain>
    </source>
</reference>
<reference evidence="1 2" key="2">
    <citation type="journal article" date="2022" name="Mol. Ecol. Resour.">
        <title>The genomes of chicory, endive, great burdock and yacon provide insights into Asteraceae paleo-polyploidization history and plant inulin production.</title>
        <authorList>
            <person name="Fan W."/>
            <person name="Wang S."/>
            <person name="Wang H."/>
            <person name="Wang A."/>
            <person name="Jiang F."/>
            <person name="Liu H."/>
            <person name="Zhao H."/>
            <person name="Xu D."/>
            <person name="Zhang Y."/>
        </authorList>
    </citation>
    <scope>NUCLEOTIDE SEQUENCE [LARGE SCALE GENOMIC DNA]</scope>
    <source>
        <strain evidence="2">cv. Niubang</strain>
    </source>
</reference>
<gene>
    <name evidence="1" type="ORF">L6452_37689</name>
</gene>
<name>A0ACB8Y3M9_ARCLA</name>
<sequence>MMKKKWLAFSGLSVPFIDCLPHCFSFRLRFLLITFKLPTHISLSQIDRSLQPFYSLDNRLLRHRESL</sequence>
<accession>A0ACB8Y3M9</accession>
<evidence type="ECO:0000313" key="1">
    <source>
        <dbReference type="EMBL" id="KAI3678399.1"/>
    </source>
</evidence>
<comment type="caution">
    <text evidence="1">The sequence shown here is derived from an EMBL/GenBank/DDBJ whole genome shotgun (WGS) entry which is preliminary data.</text>
</comment>
<dbReference type="Proteomes" id="UP001055879">
    <property type="component" value="Linkage Group LG14"/>
</dbReference>
<protein>
    <submittedName>
        <fullName evidence="1">Uncharacterized protein</fullName>
    </submittedName>
</protein>
<evidence type="ECO:0000313" key="2">
    <source>
        <dbReference type="Proteomes" id="UP001055879"/>
    </source>
</evidence>